<sequence>MLSVLNEWLWQDKLWLPPNSSWADLEDRDGQIYPHPQDLLAALPLALVLVALRLAFERYWRFLFYLCSSVGGFSILYHESWLWTTVMCWENYPKQPLKLAMYWWYLLELSFYLSLLMTLSFDTKRKDFKEQVAHHLVTIFLVTFSYSANLLRIGSLVFLLHDSSDPLLELRAFSGLF</sequence>
<name>A0AC55D3B6_ECHTE</name>
<accession>A0AC55D3B6</accession>
<protein>
    <submittedName>
        <fullName evidence="2">Ceramide synthase 4</fullName>
    </submittedName>
</protein>
<keyword evidence="1" id="KW-1185">Reference proteome</keyword>
<proteinExistence type="predicted"/>
<dbReference type="Proteomes" id="UP000694863">
    <property type="component" value="Unplaced"/>
</dbReference>
<gene>
    <name evidence="2" type="primary">CERS4</name>
</gene>
<dbReference type="RefSeq" id="XP_045146239.1">
    <property type="nucleotide sequence ID" value="XM_045290304.1"/>
</dbReference>
<organism evidence="1 2">
    <name type="scientific">Echinops telfairi</name>
    <name type="common">Lesser hedgehog tenrec</name>
    <dbReference type="NCBI Taxonomy" id="9371"/>
    <lineage>
        <taxon>Eukaryota</taxon>
        <taxon>Metazoa</taxon>
        <taxon>Chordata</taxon>
        <taxon>Craniata</taxon>
        <taxon>Vertebrata</taxon>
        <taxon>Euteleostomi</taxon>
        <taxon>Mammalia</taxon>
        <taxon>Eutheria</taxon>
        <taxon>Afrotheria</taxon>
        <taxon>Tenrecidae</taxon>
        <taxon>Tenrecinae</taxon>
        <taxon>Echinops</taxon>
    </lineage>
</organism>
<reference evidence="2" key="1">
    <citation type="submission" date="2025-08" db="UniProtKB">
        <authorList>
            <consortium name="RefSeq"/>
        </authorList>
    </citation>
    <scope>IDENTIFICATION</scope>
</reference>
<evidence type="ECO:0000313" key="1">
    <source>
        <dbReference type="Proteomes" id="UP000694863"/>
    </source>
</evidence>
<evidence type="ECO:0000313" key="2">
    <source>
        <dbReference type="RefSeq" id="XP_045146239.1"/>
    </source>
</evidence>